<organism evidence="1 2">
    <name type="scientific">Nocardia otitidiscaviarum</name>
    <dbReference type="NCBI Taxonomy" id="1823"/>
    <lineage>
        <taxon>Bacteria</taxon>
        <taxon>Bacillati</taxon>
        <taxon>Actinomycetota</taxon>
        <taxon>Actinomycetes</taxon>
        <taxon>Mycobacteriales</taxon>
        <taxon>Nocardiaceae</taxon>
        <taxon>Nocardia</taxon>
    </lineage>
</organism>
<dbReference type="GO" id="GO:0006281">
    <property type="term" value="P:DNA repair"/>
    <property type="evidence" value="ECO:0007669"/>
    <property type="project" value="TreeGrafter"/>
</dbReference>
<accession>A0A516NFQ5</accession>
<sequence length="245" mass="26149">MVRQHLDLRGEGLPTVTAPSDLLRERRCLLLDFDGPICAVFAGTASRTVAIRLVEMLDAPVPDEIAASADPLAVLRYAGQLGGERAERVERELTRLELDAVDSAEPTRHAGAVIRAVAAGYGLVAVVSNNSAASIRAYLMKHDLDSCVRGVFGRTSADLSQLKPTPFLLHAAMSHLEVVSEDCVFIGDSVADIQAAHAAHIPAIAYANKPGKAERFAPYAPAVTITDLGVILHEVKSVREKGQAR</sequence>
<dbReference type="PANTHER" id="PTHR43434:SF1">
    <property type="entry name" value="PHOSPHOGLYCOLATE PHOSPHATASE"/>
    <property type="match status" value="1"/>
</dbReference>
<dbReference type="InterPro" id="IPR006439">
    <property type="entry name" value="HAD-SF_hydro_IA"/>
</dbReference>
<dbReference type="GO" id="GO:0005829">
    <property type="term" value="C:cytosol"/>
    <property type="evidence" value="ECO:0007669"/>
    <property type="project" value="TreeGrafter"/>
</dbReference>
<dbReference type="KEGG" id="nod:FOH10_02260"/>
<proteinExistence type="predicted"/>
<keyword evidence="1" id="KW-0378">Hydrolase</keyword>
<evidence type="ECO:0000313" key="2">
    <source>
        <dbReference type="Proteomes" id="UP000317039"/>
    </source>
</evidence>
<dbReference type="InterPro" id="IPR041492">
    <property type="entry name" value="HAD_2"/>
</dbReference>
<evidence type="ECO:0000313" key="1">
    <source>
        <dbReference type="EMBL" id="QDP77743.1"/>
    </source>
</evidence>
<name>A0A516NFQ5_9NOCA</name>
<dbReference type="Proteomes" id="UP000317039">
    <property type="component" value="Chromosome"/>
</dbReference>
<dbReference type="InterPro" id="IPR036412">
    <property type="entry name" value="HAD-like_sf"/>
</dbReference>
<dbReference type="EMBL" id="CP041695">
    <property type="protein sequence ID" value="QDP77743.1"/>
    <property type="molecule type" value="Genomic_DNA"/>
</dbReference>
<gene>
    <name evidence="1" type="ORF">FOH10_02260</name>
</gene>
<dbReference type="GO" id="GO:0008967">
    <property type="term" value="F:phosphoglycolate phosphatase activity"/>
    <property type="evidence" value="ECO:0007669"/>
    <property type="project" value="TreeGrafter"/>
</dbReference>
<dbReference type="NCBIfam" id="TIGR01549">
    <property type="entry name" value="HAD-SF-IA-v1"/>
    <property type="match status" value="1"/>
</dbReference>
<dbReference type="InterPro" id="IPR023214">
    <property type="entry name" value="HAD_sf"/>
</dbReference>
<dbReference type="CDD" id="cd01427">
    <property type="entry name" value="HAD_like"/>
    <property type="match status" value="1"/>
</dbReference>
<dbReference type="Pfam" id="PF13419">
    <property type="entry name" value="HAD_2"/>
    <property type="match status" value="1"/>
</dbReference>
<dbReference type="Gene3D" id="3.40.50.1000">
    <property type="entry name" value="HAD superfamily/HAD-like"/>
    <property type="match status" value="1"/>
</dbReference>
<protein>
    <submittedName>
        <fullName evidence="1">HAD family hydrolase</fullName>
    </submittedName>
</protein>
<dbReference type="PANTHER" id="PTHR43434">
    <property type="entry name" value="PHOSPHOGLYCOLATE PHOSPHATASE"/>
    <property type="match status" value="1"/>
</dbReference>
<dbReference type="InterPro" id="IPR050155">
    <property type="entry name" value="HAD-like_hydrolase_sf"/>
</dbReference>
<dbReference type="AlphaFoldDB" id="A0A516NFQ5"/>
<reference evidence="1 2" key="1">
    <citation type="submission" date="2019-07" db="EMBL/GenBank/DDBJ databases">
        <title>Complete Genome Sequence and Methylome Analysis of Nocardia otitidis-caviarum NEB252.</title>
        <authorList>
            <person name="Fomenkov A."/>
            <person name="Anton B.P."/>
            <person name="Vincze T."/>
            <person name="Roberts R.J."/>
        </authorList>
    </citation>
    <scope>NUCLEOTIDE SEQUENCE [LARGE SCALE GENOMIC DNA]</scope>
    <source>
        <strain evidence="1 2">NEB252</strain>
    </source>
</reference>
<dbReference type="SUPFAM" id="SSF56784">
    <property type="entry name" value="HAD-like"/>
    <property type="match status" value="1"/>
</dbReference>